<dbReference type="eggNOG" id="COG0760">
    <property type="taxonomic scope" value="Bacteria"/>
</dbReference>
<dbReference type="EMBL" id="CP019239">
    <property type="protein sequence ID" value="APW44578.1"/>
    <property type="molecule type" value="Genomic_DNA"/>
</dbReference>
<dbReference type="GO" id="GO:0051082">
    <property type="term" value="F:unfolded protein binding"/>
    <property type="evidence" value="ECO:0007669"/>
    <property type="project" value="UniProtKB-UniRule"/>
</dbReference>
<dbReference type="SUPFAM" id="SSF109998">
    <property type="entry name" value="Triger factor/SurA peptide-binding domain-like"/>
    <property type="match status" value="1"/>
</dbReference>
<sequence precursor="true">MDFQAHIRSLALVSLSLLAGFSVHAQAPQQADFIVAVVNSEPITNSEVRSEVRRITLQLEQQRQSVPPTEELRRLVLERMVNDRIQLRMARDTGIRVDDAAVDQAEQSVAQQNQIDLPALHQRLAKDGVSVATFRAQLRDQLTLARLHERDVEGRIRISDQDVERFLQDQQNNNVDPLTQDINLAQILIAVPEKATAEQTALIFQQAQKVLSRIRAGEDFGRLVQELSAADRNNGGQLGLRRADRYPPLFVTATQQLGVGGVSEIVRSGAGFHILQVVEKRAPATATRFVVQSRARHILLRTDAKLSQTAAIARLADVKQRILAGSTTFQAQARALSQDGSAEQGGDLGWANPGMFVPEFEEVMNRLNEGDISNPVVSRFGVHLIQLIERRRVELNPQQVRESVRNQLRQSRYEETYSTWAQELRARAFVEMREPPQ</sequence>
<dbReference type="PANTHER" id="PTHR47637:SF1">
    <property type="entry name" value="CHAPERONE SURA"/>
    <property type="match status" value="1"/>
</dbReference>
<evidence type="ECO:0000256" key="2">
    <source>
        <dbReference type="ARBA" id="ARBA00022737"/>
    </source>
</evidence>
<evidence type="ECO:0000256" key="6">
    <source>
        <dbReference type="ARBA" id="ARBA00023235"/>
    </source>
</evidence>
<keyword evidence="6 7" id="KW-0413">Isomerase</keyword>
<evidence type="ECO:0000256" key="1">
    <source>
        <dbReference type="ARBA" id="ARBA00022729"/>
    </source>
</evidence>
<evidence type="ECO:0000256" key="7">
    <source>
        <dbReference type="HAMAP-Rule" id="MF_01183"/>
    </source>
</evidence>
<dbReference type="Pfam" id="PF09312">
    <property type="entry name" value="SurA_N"/>
    <property type="match status" value="1"/>
</dbReference>
<comment type="function">
    <text evidence="7">Chaperone involved in the correct folding and assembly of outer membrane proteins. Recognizes specific patterns of aromatic residues and the orientation of their side chains, which are found more frequently in integral outer membrane proteins. May act in both early periplasmic and late outer membrane-associated steps of protein maturation.</text>
</comment>
<dbReference type="GO" id="GO:0003755">
    <property type="term" value="F:peptidyl-prolyl cis-trans isomerase activity"/>
    <property type="evidence" value="ECO:0007669"/>
    <property type="project" value="UniProtKB-UniRule"/>
</dbReference>
<dbReference type="GO" id="GO:0030288">
    <property type="term" value="C:outer membrane-bounded periplasmic space"/>
    <property type="evidence" value="ECO:0007669"/>
    <property type="project" value="InterPro"/>
</dbReference>
<proteinExistence type="inferred from homology"/>
<dbReference type="EC" id="5.2.1.8" evidence="7"/>
<evidence type="ECO:0000313" key="9">
    <source>
        <dbReference type="EMBL" id="APW44578.1"/>
    </source>
</evidence>
<evidence type="ECO:0000313" key="10">
    <source>
        <dbReference type="Proteomes" id="UP000186110"/>
    </source>
</evidence>
<feature type="signal peptide" evidence="7">
    <location>
        <begin position="1"/>
        <end position="25"/>
    </location>
</feature>
<dbReference type="InterPro" id="IPR046357">
    <property type="entry name" value="PPIase_dom_sf"/>
</dbReference>
<accession>A0A1P8KF59</accession>
<dbReference type="Gene3D" id="3.10.50.40">
    <property type="match status" value="2"/>
</dbReference>
<dbReference type="STRING" id="1484693.RS694_20015"/>
<name>A0A1P8KF59_9BURK</name>
<gene>
    <name evidence="7" type="primary">surA</name>
    <name evidence="9" type="ORF">RS694_20015</name>
</gene>
<dbReference type="AlphaFoldDB" id="A0A1P8KF59"/>
<comment type="domain">
    <text evidence="7">The PPIase activity resides only in the second parvulin domain. The N-terminal region and the C-terminal tail are necessary and sufficient for the chaperone activity of SurA. The PPIase activity is dispensable for SurA to function as a chaperone. The N-terminal region and the C-terminal tail are also required for porin recognition.</text>
</comment>
<feature type="domain" description="PpiC" evidence="8">
    <location>
        <begin position="290"/>
        <end position="389"/>
    </location>
</feature>
<dbReference type="PANTHER" id="PTHR47637">
    <property type="entry name" value="CHAPERONE SURA"/>
    <property type="match status" value="1"/>
</dbReference>
<evidence type="ECO:0000256" key="3">
    <source>
        <dbReference type="ARBA" id="ARBA00022764"/>
    </source>
</evidence>
<evidence type="ECO:0000256" key="4">
    <source>
        <dbReference type="ARBA" id="ARBA00023110"/>
    </source>
</evidence>
<keyword evidence="1 7" id="KW-0732">Signal</keyword>
<dbReference type="HAMAP" id="MF_01183">
    <property type="entry name" value="Chaperone_SurA"/>
    <property type="match status" value="1"/>
</dbReference>
<dbReference type="KEGG" id="rsb:RS694_20015"/>
<dbReference type="InterPro" id="IPR050280">
    <property type="entry name" value="OMP_Chaperone_SurA"/>
</dbReference>
<keyword evidence="4 7" id="KW-0697">Rotamase</keyword>
<dbReference type="InterPro" id="IPR015391">
    <property type="entry name" value="SurA_N"/>
</dbReference>
<dbReference type="Gene3D" id="1.10.4030.10">
    <property type="entry name" value="Porin chaperone SurA, peptide-binding domain"/>
    <property type="match status" value="1"/>
</dbReference>
<comment type="catalytic activity">
    <reaction evidence="7">
        <text>[protein]-peptidylproline (omega=180) = [protein]-peptidylproline (omega=0)</text>
        <dbReference type="Rhea" id="RHEA:16237"/>
        <dbReference type="Rhea" id="RHEA-COMP:10747"/>
        <dbReference type="Rhea" id="RHEA-COMP:10748"/>
        <dbReference type="ChEBI" id="CHEBI:83833"/>
        <dbReference type="ChEBI" id="CHEBI:83834"/>
        <dbReference type="EC" id="5.2.1.8"/>
    </reaction>
</comment>
<keyword evidence="2 7" id="KW-0677">Repeat</keyword>
<protein>
    <recommendedName>
        <fullName evidence="7">Chaperone SurA</fullName>
    </recommendedName>
    <alternativeName>
        <fullName evidence="7">Peptidyl-prolyl cis-trans isomerase SurA</fullName>
        <shortName evidence="7">PPIase SurA</shortName>
        <ecNumber evidence="7">5.2.1.8</ecNumber>
    </alternativeName>
    <alternativeName>
        <fullName evidence="7">Rotamase SurA</fullName>
    </alternativeName>
</protein>
<dbReference type="GO" id="GO:0042277">
    <property type="term" value="F:peptide binding"/>
    <property type="evidence" value="ECO:0007669"/>
    <property type="project" value="InterPro"/>
</dbReference>
<dbReference type="InterPro" id="IPR023034">
    <property type="entry name" value="PPIase_SurA"/>
</dbReference>
<evidence type="ECO:0000256" key="5">
    <source>
        <dbReference type="ARBA" id="ARBA00023186"/>
    </source>
</evidence>
<evidence type="ECO:0000259" key="8">
    <source>
        <dbReference type="PROSITE" id="PS50198"/>
    </source>
</evidence>
<dbReference type="Proteomes" id="UP000186110">
    <property type="component" value="Chromosome"/>
</dbReference>
<dbReference type="GO" id="GO:0043165">
    <property type="term" value="P:Gram-negative-bacterium-type cell outer membrane assembly"/>
    <property type="evidence" value="ECO:0007669"/>
    <property type="project" value="InterPro"/>
</dbReference>
<feature type="domain" description="PpiC" evidence="8">
    <location>
        <begin position="179"/>
        <end position="279"/>
    </location>
</feature>
<dbReference type="GO" id="GO:0006457">
    <property type="term" value="P:protein folding"/>
    <property type="evidence" value="ECO:0007669"/>
    <property type="project" value="UniProtKB-UniRule"/>
</dbReference>
<keyword evidence="10" id="KW-1185">Reference proteome</keyword>
<dbReference type="Pfam" id="PF00639">
    <property type="entry name" value="Rotamase"/>
    <property type="match status" value="2"/>
</dbReference>
<reference evidence="9 10" key="1">
    <citation type="submission" date="2017-01" db="EMBL/GenBank/DDBJ databases">
        <authorList>
            <person name="Mah S.A."/>
            <person name="Swanson W.J."/>
            <person name="Moy G.W."/>
            <person name="Vacquier V.D."/>
        </authorList>
    </citation>
    <scope>NUCLEOTIDE SEQUENCE [LARGE SCALE GENOMIC DNA]</scope>
    <source>
        <strain evidence="9 10">DSM 22694</strain>
    </source>
</reference>
<keyword evidence="5 7" id="KW-0143">Chaperone</keyword>
<dbReference type="RefSeq" id="WP_029708270.1">
    <property type="nucleotide sequence ID" value="NZ_CP019239.1"/>
</dbReference>
<feature type="chain" id="PRO_5010389148" description="Chaperone SurA" evidence="7">
    <location>
        <begin position="26"/>
        <end position="437"/>
    </location>
</feature>
<dbReference type="InterPro" id="IPR027304">
    <property type="entry name" value="Trigger_fact/SurA_dom_sf"/>
</dbReference>
<keyword evidence="3 7" id="KW-0574">Periplasm</keyword>
<dbReference type="SUPFAM" id="SSF54534">
    <property type="entry name" value="FKBP-like"/>
    <property type="match status" value="2"/>
</dbReference>
<dbReference type="InterPro" id="IPR000297">
    <property type="entry name" value="PPIase_PpiC"/>
</dbReference>
<dbReference type="GO" id="GO:0050821">
    <property type="term" value="P:protein stabilization"/>
    <property type="evidence" value="ECO:0007669"/>
    <property type="project" value="InterPro"/>
</dbReference>
<dbReference type="PROSITE" id="PS50198">
    <property type="entry name" value="PPIC_PPIASE_2"/>
    <property type="match status" value="2"/>
</dbReference>
<comment type="subcellular location">
    <subcellularLocation>
        <location evidence="7">Periplasm</location>
    </subcellularLocation>
    <text evidence="7">Is capable of associating with the outer membrane.</text>
</comment>
<organism evidence="9 10">
    <name type="scientific">Rhodoferax saidenbachensis</name>
    <dbReference type="NCBI Taxonomy" id="1484693"/>
    <lineage>
        <taxon>Bacteria</taxon>
        <taxon>Pseudomonadati</taxon>
        <taxon>Pseudomonadota</taxon>
        <taxon>Betaproteobacteria</taxon>
        <taxon>Burkholderiales</taxon>
        <taxon>Comamonadaceae</taxon>
        <taxon>Rhodoferax</taxon>
    </lineage>
</organism>